<reference evidence="2" key="1">
    <citation type="submission" date="2020-04" db="EMBL/GenBank/DDBJ databases">
        <authorList>
            <person name="Zhang T."/>
        </authorList>
    </citation>
    <scope>NUCLEOTIDE SEQUENCE</scope>
    <source>
        <strain evidence="2">HKST-UBA16</strain>
    </source>
</reference>
<sequence length="312" mass="34277">MFGLNKLTNYLLTIALAVALGVSLTLTSLFYSAKEILTDKENAKRWIKETSLREEFVNVLTEQVYSEKPAEILEPIVSKSDFKKIANQEANKEWVDQAIDTTVDNTYDWLEGKSEAPEIVIPVKKYQKNGLPSLETLVTDKIGKPASIIDFDKVSEISPAIKLLNTDKITIINISDAYAKLKKLPQQMAIVSLVIAAALLVSGSSLRQGILMVGFGLVTSAGLLLFGPTYLKDHPEVTKNVLSLDLSRLPKLVDLPPIIRDLFGFAFNEVYKSTKAYAIVAGAIGVIAGVISQLSIKSVELEAEKKPSKDFF</sequence>
<evidence type="ECO:0000256" key="1">
    <source>
        <dbReference type="SAM" id="Phobius"/>
    </source>
</evidence>
<reference evidence="2" key="2">
    <citation type="journal article" date="2021" name="Microbiome">
        <title>Successional dynamics and alternative stable states in a saline activated sludge microbial community over 9 years.</title>
        <authorList>
            <person name="Wang Y."/>
            <person name="Ye J."/>
            <person name="Ju F."/>
            <person name="Liu L."/>
            <person name="Boyd J.A."/>
            <person name="Deng Y."/>
            <person name="Parks D.H."/>
            <person name="Jiang X."/>
            <person name="Yin X."/>
            <person name="Woodcroft B.J."/>
            <person name="Tyson G.W."/>
            <person name="Hugenholtz P."/>
            <person name="Polz M.F."/>
            <person name="Zhang T."/>
        </authorList>
    </citation>
    <scope>NUCLEOTIDE SEQUENCE</scope>
    <source>
        <strain evidence="2">HKST-UBA16</strain>
    </source>
</reference>
<gene>
    <name evidence="2" type="ORF">KC622_01495</name>
</gene>
<feature type="transmembrane region" description="Helical" evidence="1">
    <location>
        <begin position="12"/>
        <end position="31"/>
    </location>
</feature>
<evidence type="ECO:0000313" key="2">
    <source>
        <dbReference type="EMBL" id="MCA9374985.1"/>
    </source>
</evidence>
<dbReference type="Proteomes" id="UP000748332">
    <property type="component" value="Unassembled WGS sequence"/>
</dbReference>
<proteinExistence type="predicted"/>
<accession>A0A955HXR7</accession>
<name>A0A955HXR7_9BACT</name>
<protein>
    <submittedName>
        <fullName evidence="2">Uncharacterized protein</fullName>
    </submittedName>
</protein>
<feature type="transmembrane region" description="Helical" evidence="1">
    <location>
        <begin position="276"/>
        <end position="296"/>
    </location>
</feature>
<keyword evidence="1" id="KW-1133">Transmembrane helix</keyword>
<dbReference type="EMBL" id="JAGQLM010000058">
    <property type="protein sequence ID" value="MCA9374985.1"/>
    <property type="molecule type" value="Genomic_DNA"/>
</dbReference>
<evidence type="ECO:0000313" key="3">
    <source>
        <dbReference type="Proteomes" id="UP000748332"/>
    </source>
</evidence>
<keyword evidence="1" id="KW-0812">Transmembrane</keyword>
<keyword evidence="1" id="KW-0472">Membrane</keyword>
<comment type="caution">
    <text evidence="2">The sequence shown here is derived from an EMBL/GenBank/DDBJ whole genome shotgun (WGS) entry which is preliminary data.</text>
</comment>
<feature type="transmembrane region" description="Helical" evidence="1">
    <location>
        <begin position="210"/>
        <end position="231"/>
    </location>
</feature>
<dbReference type="AlphaFoldDB" id="A0A955HXR7"/>
<feature type="transmembrane region" description="Helical" evidence="1">
    <location>
        <begin position="188"/>
        <end position="204"/>
    </location>
</feature>
<organism evidence="2 3">
    <name type="scientific">Candidatus Dojkabacteria bacterium</name>
    <dbReference type="NCBI Taxonomy" id="2099670"/>
    <lineage>
        <taxon>Bacteria</taxon>
        <taxon>Candidatus Dojkabacteria</taxon>
    </lineage>
</organism>